<proteinExistence type="inferred from homology"/>
<feature type="transmembrane region" description="Helical" evidence="3">
    <location>
        <begin position="388"/>
        <end position="406"/>
    </location>
</feature>
<gene>
    <name evidence="4" type="ORF">Gferi_12260</name>
</gene>
<feature type="transmembrane region" description="Helical" evidence="3">
    <location>
        <begin position="412"/>
        <end position="430"/>
    </location>
</feature>
<dbReference type="PANTHER" id="PTHR22550:SF5">
    <property type="entry name" value="LEUCINE ZIPPER PROTEIN 4"/>
    <property type="match status" value="1"/>
</dbReference>
<keyword evidence="3" id="KW-0812">Transmembrane</keyword>
<evidence type="ECO:0000313" key="4">
    <source>
        <dbReference type="EMBL" id="AOT70297.1"/>
    </source>
</evidence>
<dbReference type="AlphaFoldDB" id="A0A1D8GHA7"/>
<comment type="similarity">
    <text evidence="1">Belongs to the GerABKA family.</text>
</comment>
<dbReference type="PIRSF" id="PIRSF005690">
    <property type="entry name" value="GerBA"/>
    <property type="match status" value="1"/>
</dbReference>
<reference evidence="4 5" key="1">
    <citation type="submission" date="2016-09" db="EMBL/GenBank/DDBJ databases">
        <title>Genomic analysis reveals versatility of anaerobic energy metabolism of Geosporobacter ferrireducens IRF9 of phylum Firmicutes.</title>
        <authorList>
            <person name="Kim S.-J."/>
        </authorList>
    </citation>
    <scope>NUCLEOTIDE SEQUENCE [LARGE SCALE GENOMIC DNA]</scope>
    <source>
        <strain evidence="4 5">IRF9</strain>
    </source>
</reference>
<dbReference type="InterPro" id="IPR050768">
    <property type="entry name" value="UPF0353/GerABKA_families"/>
</dbReference>
<keyword evidence="5" id="KW-1185">Reference proteome</keyword>
<feature type="transmembrane region" description="Helical" evidence="3">
    <location>
        <begin position="319"/>
        <end position="338"/>
    </location>
</feature>
<dbReference type="EMBL" id="CP017269">
    <property type="protein sequence ID" value="AOT70297.1"/>
    <property type="molecule type" value="Genomic_DNA"/>
</dbReference>
<accession>A0A1D8GHA7</accession>
<feature type="transmembrane region" description="Helical" evidence="3">
    <location>
        <begin position="358"/>
        <end position="376"/>
    </location>
</feature>
<dbReference type="STRING" id="1424294.Gferi_12260"/>
<evidence type="ECO:0000256" key="1">
    <source>
        <dbReference type="ARBA" id="ARBA00005278"/>
    </source>
</evidence>
<sequence length="519" mass="58106">MLRDLLNIIRSEHNQKDLPASDIQYDRTDIDYGSLSSSLTRNMEKIKTAFGKSSDLYERKITTAGNYKITLFFIDGLVNETDISAFLINSLLKSTEQPRNDQSIEFFSKQMIPSTNVIVSHTFKDVYLNLLDGFVIVLFEGSKKAYALNFSGGEKRSLEDSKLEKNLRGPRDAFVEDLRTNTSLIRRRIKNLNLQIENMTLGSRSGTGVCIAYLRDIANLKIVEELQNRLLQINFDNIQDSTYIAHLIEDNPFSIFPLLLKTEKPDKVASNLLEGKIVLLSDNSPTAVLIPTVFGDYFHIQDDYYDYFYIASISRMIRILGAFLATLATPLYIALTAINLDMLPVKLALPFSQIRYVIPFPLVVEVIIMEITLELLREAGLRIPSPIGPAISIVGGLVIGQTAVNAGFTSPFLTIVVALSAIGSFAIPYADLVSTFRIVKGLLIIFSSLFGIFGIGAVITILIIHMCSLTCFGIPYLAPFSEKGILISIKDVLRIPFKLSKKRHSYYRIQDESKVNSHE</sequence>
<dbReference type="Proteomes" id="UP000095743">
    <property type="component" value="Chromosome"/>
</dbReference>
<keyword evidence="3" id="KW-1133">Transmembrane helix</keyword>
<protein>
    <submittedName>
        <fullName evidence="4">Uncharacterized protein</fullName>
    </submittedName>
</protein>
<dbReference type="KEGG" id="gfe:Gferi_12260"/>
<dbReference type="GO" id="GO:0016020">
    <property type="term" value="C:membrane"/>
    <property type="evidence" value="ECO:0007669"/>
    <property type="project" value="InterPro"/>
</dbReference>
<dbReference type="GO" id="GO:0009847">
    <property type="term" value="P:spore germination"/>
    <property type="evidence" value="ECO:0007669"/>
    <property type="project" value="InterPro"/>
</dbReference>
<evidence type="ECO:0000256" key="2">
    <source>
        <dbReference type="ARBA" id="ARBA00023136"/>
    </source>
</evidence>
<dbReference type="Pfam" id="PF03323">
    <property type="entry name" value="GerA"/>
    <property type="match status" value="1"/>
</dbReference>
<organism evidence="4 5">
    <name type="scientific">Geosporobacter ferrireducens</name>
    <dbReference type="NCBI Taxonomy" id="1424294"/>
    <lineage>
        <taxon>Bacteria</taxon>
        <taxon>Bacillati</taxon>
        <taxon>Bacillota</taxon>
        <taxon>Clostridia</taxon>
        <taxon>Peptostreptococcales</taxon>
        <taxon>Thermotaleaceae</taxon>
        <taxon>Geosporobacter</taxon>
    </lineage>
</organism>
<dbReference type="RefSeq" id="WP_069976916.1">
    <property type="nucleotide sequence ID" value="NZ_VENK01000005.1"/>
</dbReference>
<dbReference type="InterPro" id="IPR004995">
    <property type="entry name" value="Spore_Ger"/>
</dbReference>
<dbReference type="PANTHER" id="PTHR22550">
    <property type="entry name" value="SPORE GERMINATION PROTEIN"/>
    <property type="match status" value="1"/>
</dbReference>
<evidence type="ECO:0000313" key="5">
    <source>
        <dbReference type="Proteomes" id="UP000095743"/>
    </source>
</evidence>
<feature type="transmembrane region" description="Helical" evidence="3">
    <location>
        <begin position="442"/>
        <end position="464"/>
    </location>
</feature>
<name>A0A1D8GHA7_9FIRM</name>
<keyword evidence="2 3" id="KW-0472">Membrane</keyword>
<evidence type="ECO:0000256" key="3">
    <source>
        <dbReference type="SAM" id="Phobius"/>
    </source>
</evidence>